<evidence type="ECO:0000259" key="1">
    <source>
        <dbReference type="Pfam" id="PF04149"/>
    </source>
</evidence>
<sequence length="70" mass="7766">MMNLPNPTGLQWRKASRSDHHGGACIEVASAAPAVGVRDSKDPDGPILIFAATEWRTFVRRVKDREHDLI</sequence>
<gene>
    <name evidence="2" type="ORF">SAMN06265355_118130</name>
</gene>
<feature type="domain" description="DUF397" evidence="1">
    <location>
        <begin position="10"/>
        <end position="63"/>
    </location>
</feature>
<dbReference type="Proteomes" id="UP000198420">
    <property type="component" value="Unassembled WGS sequence"/>
</dbReference>
<keyword evidence="3" id="KW-1185">Reference proteome</keyword>
<organism evidence="2 3">
    <name type="scientific">Actinomadura mexicana</name>
    <dbReference type="NCBI Taxonomy" id="134959"/>
    <lineage>
        <taxon>Bacteria</taxon>
        <taxon>Bacillati</taxon>
        <taxon>Actinomycetota</taxon>
        <taxon>Actinomycetes</taxon>
        <taxon>Streptosporangiales</taxon>
        <taxon>Thermomonosporaceae</taxon>
        <taxon>Actinomadura</taxon>
    </lineage>
</organism>
<proteinExistence type="predicted"/>
<name>A0A239EW28_9ACTN</name>
<dbReference type="EMBL" id="FZNP01000018">
    <property type="protein sequence ID" value="SNS48970.1"/>
    <property type="molecule type" value="Genomic_DNA"/>
</dbReference>
<dbReference type="InterPro" id="IPR007278">
    <property type="entry name" value="DUF397"/>
</dbReference>
<dbReference type="Pfam" id="PF04149">
    <property type="entry name" value="DUF397"/>
    <property type="match status" value="1"/>
</dbReference>
<reference evidence="3" key="1">
    <citation type="submission" date="2017-06" db="EMBL/GenBank/DDBJ databases">
        <authorList>
            <person name="Varghese N."/>
            <person name="Submissions S."/>
        </authorList>
    </citation>
    <scope>NUCLEOTIDE SEQUENCE [LARGE SCALE GENOMIC DNA]</scope>
    <source>
        <strain evidence="3">DSM 44485</strain>
    </source>
</reference>
<dbReference type="AlphaFoldDB" id="A0A239EW28"/>
<evidence type="ECO:0000313" key="3">
    <source>
        <dbReference type="Proteomes" id="UP000198420"/>
    </source>
</evidence>
<evidence type="ECO:0000313" key="2">
    <source>
        <dbReference type="EMBL" id="SNS48970.1"/>
    </source>
</evidence>
<accession>A0A239EW28</accession>
<dbReference type="RefSeq" id="WP_342750026.1">
    <property type="nucleotide sequence ID" value="NZ_FZNP01000018.1"/>
</dbReference>
<protein>
    <recommendedName>
        <fullName evidence="1">DUF397 domain-containing protein</fullName>
    </recommendedName>
</protein>